<organism evidence="6 7">
    <name type="scientific">Brassica rapa subsp. trilocularis</name>
    <dbReference type="NCBI Taxonomy" id="1813537"/>
    <lineage>
        <taxon>Eukaryota</taxon>
        <taxon>Viridiplantae</taxon>
        <taxon>Streptophyta</taxon>
        <taxon>Embryophyta</taxon>
        <taxon>Tracheophyta</taxon>
        <taxon>Spermatophyta</taxon>
        <taxon>Magnoliopsida</taxon>
        <taxon>eudicotyledons</taxon>
        <taxon>Gunneridae</taxon>
        <taxon>Pentapetalae</taxon>
        <taxon>rosids</taxon>
        <taxon>malvids</taxon>
        <taxon>Brassicales</taxon>
        <taxon>Brassicaceae</taxon>
        <taxon>Brassiceae</taxon>
        <taxon>Brassica</taxon>
    </lineage>
</organism>
<keyword evidence="5" id="KW-0560">Oxidoreductase</keyword>
<gene>
    <name evidence="6" type="primary">A09g501720.1_BraROA</name>
    <name evidence="6" type="ORF">IGI04_033889</name>
</gene>
<dbReference type="InterPro" id="IPR015701">
    <property type="entry name" value="FNR"/>
</dbReference>
<comment type="caution">
    <text evidence="6">The sequence shown here is derived from an EMBL/GenBank/DDBJ whole genome shotgun (WGS) entry which is preliminary data.</text>
</comment>
<evidence type="ECO:0000256" key="4">
    <source>
        <dbReference type="ARBA" id="ARBA00022857"/>
    </source>
</evidence>
<proteinExistence type="predicted"/>
<dbReference type="SUPFAM" id="SSF52343">
    <property type="entry name" value="Ferredoxin reductase-like, C-terminal NADP-linked domain"/>
    <property type="match status" value="1"/>
</dbReference>
<dbReference type="EMBL" id="JADBGQ010000008">
    <property type="protein sequence ID" value="KAG5382419.1"/>
    <property type="molecule type" value="Genomic_DNA"/>
</dbReference>
<evidence type="ECO:0000256" key="5">
    <source>
        <dbReference type="ARBA" id="ARBA00023002"/>
    </source>
</evidence>
<evidence type="ECO:0000256" key="3">
    <source>
        <dbReference type="ARBA" id="ARBA00022827"/>
    </source>
</evidence>
<evidence type="ECO:0000313" key="7">
    <source>
        <dbReference type="Proteomes" id="UP000823674"/>
    </source>
</evidence>
<comment type="cofactor">
    <cofactor evidence="1">
        <name>FAD</name>
        <dbReference type="ChEBI" id="CHEBI:57692"/>
    </cofactor>
</comment>
<sequence length="164" mass="18876">MFYVSSSLFLILCFFFCTLCFVVLVCSSSSAQFFVSSLVSSNPTISHKRELKICSSSTVSWDSLLLPLRVSLDGHHLTLTGYICNSTVWHGSSWMYPQTAHYSTRSKLVVDFAVSREQTNEKGEKMYIQTRMAEYAEELWELLEKKRQHLCLHVWSQGYGEGYR</sequence>
<keyword evidence="4" id="KW-0521">NADP</keyword>
<name>A0ABQ7L760_BRACM</name>
<accession>A0ABQ7L760</accession>
<evidence type="ECO:0000256" key="2">
    <source>
        <dbReference type="ARBA" id="ARBA00022630"/>
    </source>
</evidence>
<keyword evidence="2" id="KW-0285">Flavoprotein</keyword>
<dbReference type="Proteomes" id="UP000823674">
    <property type="component" value="Chromosome A09"/>
</dbReference>
<dbReference type="InterPro" id="IPR039261">
    <property type="entry name" value="FNR_nucleotide-bd"/>
</dbReference>
<keyword evidence="3" id="KW-0274">FAD</keyword>
<evidence type="ECO:0000256" key="1">
    <source>
        <dbReference type="ARBA" id="ARBA00001974"/>
    </source>
</evidence>
<evidence type="ECO:0000313" key="6">
    <source>
        <dbReference type="EMBL" id="KAG5382419.1"/>
    </source>
</evidence>
<reference evidence="6 7" key="1">
    <citation type="submission" date="2021-03" db="EMBL/GenBank/DDBJ databases">
        <authorList>
            <person name="King G.J."/>
            <person name="Bancroft I."/>
            <person name="Baten A."/>
            <person name="Bloomfield J."/>
            <person name="Borpatragohain P."/>
            <person name="He Z."/>
            <person name="Irish N."/>
            <person name="Irwin J."/>
            <person name="Liu K."/>
            <person name="Mauleon R.P."/>
            <person name="Moore J."/>
            <person name="Morris R."/>
            <person name="Ostergaard L."/>
            <person name="Wang B."/>
            <person name="Wells R."/>
        </authorList>
    </citation>
    <scope>NUCLEOTIDE SEQUENCE [LARGE SCALE GENOMIC DNA]</scope>
    <source>
        <strain evidence="6">R-o-18</strain>
        <tissue evidence="6">Leaf</tissue>
    </source>
</reference>
<dbReference type="Gene3D" id="3.40.50.80">
    <property type="entry name" value="Nucleotide-binding domain of ferredoxin-NADP reductase (FNR) module"/>
    <property type="match status" value="1"/>
</dbReference>
<dbReference type="PANTHER" id="PTHR43314">
    <property type="match status" value="1"/>
</dbReference>
<keyword evidence="7" id="KW-1185">Reference proteome</keyword>
<protein>
    <submittedName>
        <fullName evidence="6">Uncharacterized protein</fullName>
    </submittedName>
</protein>